<proteinExistence type="predicted"/>
<organism evidence="2 3">
    <name type="scientific">Actinomadura fulvescens</name>
    <dbReference type="NCBI Taxonomy" id="46160"/>
    <lineage>
        <taxon>Bacteria</taxon>
        <taxon>Bacillati</taxon>
        <taxon>Actinomycetota</taxon>
        <taxon>Actinomycetes</taxon>
        <taxon>Streptosporangiales</taxon>
        <taxon>Thermomonosporaceae</taxon>
        <taxon>Actinomadura</taxon>
    </lineage>
</organism>
<dbReference type="RefSeq" id="WP_344545468.1">
    <property type="nucleotide sequence ID" value="NZ_BAAATD010000008.1"/>
</dbReference>
<feature type="region of interest" description="Disordered" evidence="1">
    <location>
        <begin position="497"/>
        <end position="521"/>
    </location>
</feature>
<reference evidence="2 3" key="1">
    <citation type="journal article" date="2019" name="Int. J. Syst. Evol. Microbiol.">
        <title>The Global Catalogue of Microorganisms (GCM) 10K type strain sequencing project: providing services to taxonomists for standard genome sequencing and annotation.</title>
        <authorList>
            <consortium name="The Broad Institute Genomics Platform"/>
            <consortium name="The Broad Institute Genome Sequencing Center for Infectious Disease"/>
            <person name="Wu L."/>
            <person name="Ma J."/>
        </authorList>
    </citation>
    <scope>NUCLEOTIDE SEQUENCE [LARGE SCALE GENOMIC DNA]</scope>
    <source>
        <strain evidence="2 3">JCM 6833</strain>
    </source>
</reference>
<evidence type="ECO:0000313" key="2">
    <source>
        <dbReference type="EMBL" id="GAA2614162.1"/>
    </source>
</evidence>
<comment type="caution">
    <text evidence="2">The sequence shown here is derived from an EMBL/GenBank/DDBJ whole genome shotgun (WGS) entry which is preliminary data.</text>
</comment>
<gene>
    <name evidence="2" type="ORF">GCM10010411_56350</name>
</gene>
<sequence>MTTFGDMLAVADARRERIVHAFGHLDMPDIEQQARHPSTLVEVARLTRVLGRCADQVAAGFGVPHAEGTDVKNSARQTSRLLSEALQQLEAPEQADVEGSDMALNLKVAALSLGCGLDLLSSHLPPSHHDNASSHTNATTSENAGVISAADTARWLLFTTGQHASTAGRVVMRTGDPTSRRAGMSLIKASLVAHMAGQKEAAPINALTLNRLPERSRPATGESLNETVRGIAISAQRLRTTGAAEAVTTWRYLAHSAAFAYEVGTLLTVRLAQRLKDFDDLPAALALHQSRTSLSDLSRRWRTIARQWRSLSDTGGVPTSTLAVDASDLVLRLGRLTYDDPEWAPSRRATHKLIPAERSMPGPVEAGLVGTALLHAIDACATAAGRHHGAVNDIAALGTLRSSRSASVNRLPAPARDLLDRYTTVHREGLAAVAQLATALQRSTAVLPDGAREVALVLHRVRAAGQLVQEGSDVPGPAALAHADFPAPIATAISATQHALEGSGQRPGLPSNENSPRQATR</sequence>
<dbReference type="Proteomes" id="UP001501509">
    <property type="component" value="Unassembled WGS sequence"/>
</dbReference>
<evidence type="ECO:0000256" key="1">
    <source>
        <dbReference type="SAM" id="MobiDB-lite"/>
    </source>
</evidence>
<name>A0ABN3Q3D3_9ACTN</name>
<dbReference type="EMBL" id="BAAATD010000008">
    <property type="protein sequence ID" value="GAA2614162.1"/>
    <property type="molecule type" value="Genomic_DNA"/>
</dbReference>
<protein>
    <submittedName>
        <fullName evidence="2">Uncharacterized protein</fullName>
    </submittedName>
</protein>
<feature type="compositionally biased region" description="Polar residues" evidence="1">
    <location>
        <begin position="511"/>
        <end position="521"/>
    </location>
</feature>
<keyword evidence="3" id="KW-1185">Reference proteome</keyword>
<accession>A0ABN3Q3D3</accession>
<evidence type="ECO:0000313" key="3">
    <source>
        <dbReference type="Proteomes" id="UP001501509"/>
    </source>
</evidence>